<keyword evidence="1" id="KW-1133">Transmembrane helix</keyword>
<dbReference type="PROSITE" id="PS51257">
    <property type="entry name" value="PROKAR_LIPOPROTEIN"/>
    <property type="match status" value="1"/>
</dbReference>
<feature type="transmembrane region" description="Helical" evidence="1">
    <location>
        <begin position="151"/>
        <end position="169"/>
    </location>
</feature>
<keyword evidence="1" id="KW-0812">Transmembrane</keyword>
<feature type="transmembrane region" description="Helical" evidence="1">
    <location>
        <begin position="82"/>
        <end position="108"/>
    </location>
</feature>
<feature type="transmembrane region" description="Helical" evidence="1">
    <location>
        <begin position="176"/>
        <end position="192"/>
    </location>
</feature>
<feature type="transmembrane region" description="Helical" evidence="1">
    <location>
        <begin position="226"/>
        <end position="245"/>
    </location>
</feature>
<evidence type="ECO:0000313" key="2">
    <source>
        <dbReference type="EMBL" id="CAB4535435.1"/>
    </source>
</evidence>
<feature type="transmembrane region" description="Helical" evidence="1">
    <location>
        <begin position="311"/>
        <end position="334"/>
    </location>
</feature>
<feature type="transmembrane region" description="Helical" evidence="1">
    <location>
        <begin position="340"/>
        <end position="358"/>
    </location>
</feature>
<organism evidence="2">
    <name type="scientific">freshwater metagenome</name>
    <dbReference type="NCBI Taxonomy" id="449393"/>
    <lineage>
        <taxon>unclassified sequences</taxon>
        <taxon>metagenomes</taxon>
        <taxon>ecological metagenomes</taxon>
    </lineage>
</organism>
<evidence type="ECO:0000256" key="1">
    <source>
        <dbReference type="SAM" id="Phobius"/>
    </source>
</evidence>
<name>A0A6J6B988_9ZZZZ</name>
<feature type="transmembrane region" description="Helical" evidence="1">
    <location>
        <begin position="198"/>
        <end position="214"/>
    </location>
</feature>
<reference evidence="2" key="1">
    <citation type="submission" date="2020-05" db="EMBL/GenBank/DDBJ databases">
        <authorList>
            <person name="Chiriac C."/>
            <person name="Salcher M."/>
            <person name="Ghai R."/>
            <person name="Kavagutti S V."/>
        </authorList>
    </citation>
    <scope>NUCLEOTIDE SEQUENCE</scope>
</reference>
<feature type="transmembrane region" description="Helical" evidence="1">
    <location>
        <begin position="281"/>
        <end position="299"/>
    </location>
</feature>
<sequence>MRKHLLAQSLWVKATLGFWLIWQIAIALSCRPVQDDYSYLDIGSNSGFANYLSDFWTNWGGNLTPSIIRIPFYLPSISGIHWWGFALYSFLTSLLVLLTAMILTTWLRGRPLSEFDSRDLILAILTCIGFEGVFSPGLLAAFVFGPASSTHLLPVCSLVIGLWLCTLNYRSSSAKILAPLLIFLLGFIAGNSNFSEGGLSVVIFMILIIGYRIRPEFLRELGFSKLVNLNTFGFGTLIGFGMIIASPGFKNRANSGSGLPSGINETLIGFRSSFVSFTGDVVTHPLWIFLFIFAILYFKSGLKEEITRTRALALVVLTTLCYLSLIVGTAFAYAAWHQSVGLLFLLTPTSITIAYFLLPFAQVFERFSILLKVLLGTLALLISILTVRVTVLEVSRGATWDKNLIANSCLLAENNQAKLLGAEVKYPPLGLGIEDVNRWEWMSNNYKSWLTSPNFTKKVTCD</sequence>
<keyword evidence="1" id="KW-0472">Membrane</keyword>
<feature type="transmembrane region" description="Helical" evidence="1">
    <location>
        <begin position="370"/>
        <end position="391"/>
    </location>
</feature>
<gene>
    <name evidence="2" type="ORF">UFOPK1425_00286</name>
</gene>
<dbReference type="AlphaFoldDB" id="A0A6J6B988"/>
<proteinExistence type="predicted"/>
<feature type="transmembrane region" description="Helical" evidence="1">
    <location>
        <begin position="120"/>
        <end position="145"/>
    </location>
</feature>
<protein>
    <submittedName>
        <fullName evidence="2">Unannotated protein</fullName>
    </submittedName>
</protein>
<accession>A0A6J6B988</accession>
<dbReference type="EMBL" id="CAEZSJ010000033">
    <property type="protein sequence ID" value="CAB4535435.1"/>
    <property type="molecule type" value="Genomic_DNA"/>
</dbReference>